<dbReference type="EMBL" id="AP022642">
    <property type="protein sequence ID" value="BCA30251.1"/>
    <property type="molecule type" value="Genomic_DNA"/>
</dbReference>
<dbReference type="GeneID" id="57399444"/>
<proteinExistence type="predicted"/>
<gene>
    <name evidence="1" type="ORF">PtoMrB4_42280</name>
</gene>
<dbReference type="Proteomes" id="UP000501237">
    <property type="component" value="Chromosome"/>
</dbReference>
<evidence type="ECO:0008006" key="3">
    <source>
        <dbReference type="Google" id="ProtNLM"/>
    </source>
</evidence>
<reference evidence="1 2" key="1">
    <citation type="journal article" date="2020" name="Microbiol. Resour. Announc.">
        <title>Complete genome sequence of Pseudomonas otitidis strain MrB4, isolated from Lake Biwa in Japan.</title>
        <authorList>
            <person name="Miyazaki K."/>
            <person name="Hase E."/>
            <person name="Maruya T."/>
        </authorList>
    </citation>
    <scope>NUCLEOTIDE SEQUENCE [LARGE SCALE GENOMIC DNA]</scope>
    <source>
        <strain evidence="1 2">MrB4</strain>
    </source>
</reference>
<dbReference type="InterPro" id="IPR023393">
    <property type="entry name" value="START-like_dom_sf"/>
</dbReference>
<dbReference type="InterPro" id="IPR019587">
    <property type="entry name" value="Polyketide_cyclase/dehydratase"/>
</dbReference>
<dbReference type="SUPFAM" id="SSF55961">
    <property type="entry name" value="Bet v1-like"/>
    <property type="match status" value="1"/>
</dbReference>
<protein>
    <recommendedName>
        <fullName evidence="3">Polyketide cyclase / dehydrase and lipid transport</fullName>
    </recommendedName>
</protein>
<dbReference type="RefSeq" id="WP_172434410.1">
    <property type="nucleotide sequence ID" value="NZ_AP022642.1"/>
</dbReference>
<accession>A0A679GGC0</accession>
<organism evidence="1 2">
    <name type="scientific">Metapseudomonas otitidis</name>
    <dbReference type="NCBI Taxonomy" id="319939"/>
    <lineage>
        <taxon>Bacteria</taxon>
        <taxon>Pseudomonadati</taxon>
        <taxon>Pseudomonadota</taxon>
        <taxon>Gammaproteobacteria</taxon>
        <taxon>Pseudomonadales</taxon>
        <taxon>Pseudomonadaceae</taxon>
        <taxon>Metapseudomonas</taxon>
    </lineage>
</organism>
<sequence>MSDVRVELRMNAPASTIWQLWEDVANAPQWDTDVRQCTLDGPFRVGTQGLCVLKNGLKMPLQITQVTPLRSYTNTARLLGMRLTFSHYLTPIGTETHVVHAARIEGRLSVLYRPLVRRLLQAAMGQALRNLRSLVEARAVQDTREPLRATR</sequence>
<name>A0A679GGC0_9GAMM</name>
<dbReference type="Pfam" id="PF10604">
    <property type="entry name" value="Polyketide_cyc2"/>
    <property type="match status" value="1"/>
</dbReference>
<evidence type="ECO:0000313" key="2">
    <source>
        <dbReference type="Proteomes" id="UP000501237"/>
    </source>
</evidence>
<dbReference type="Gene3D" id="3.30.530.20">
    <property type="match status" value="1"/>
</dbReference>
<dbReference type="AlphaFoldDB" id="A0A679GGC0"/>
<evidence type="ECO:0000313" key="1">
    <source>
        <dbReference type="EMBL" id="BCA30251.1"/>
    </source>
</evidence>
<dbReference type="KEGG" id="poj:PtoMrB4_42280"/>